<evidence type="ECO:0000256" key="1">
    <source>
        <dbReference type="ARBA" id="ARBA00001946"/>
    </source>
</evidence>
<proteinExistence type="predicted"/>
<name>A0AAJ5ZFT0_9CHLR</name>
<dbReference type="GO" id="GO:0016787">
    <property type="term" value="F:hydrolase activity"/>
    <property type="evidence" value="ECO:0007669"/>
    <property type="project" value="UniProtKB-KW"/>
</dbReference>
<organism evidence="5 6">
    <name type="scientific">Candidatus Lucifugimonas marina</name>
    <dbReference type="NCBI Taxonomy" id="3038979"/>
    <lineage>
        <taxon>Bacteria</taxon>
        <taxon>Bacillati</taxon>
        <taxon>Chloroflexota</taxon>
        <taxon>Dehalococcoidia</taxon>
        <taxon>SAR202 cluster</taxon>
        <taxon>Candidatus Lucifugimonadales</taxon>
        <taxon>Candidatus Lucifugimonadaceae</taxon>
        <taxon>Candidatus Lucifugimonas</taxon>
    </lineage>
</organism>
<evidence type="ECO:0000313" key="5">
    <source>
        <dbReference type="EMBL" id="WFG40404.1"/>
    </source>
</evidence>
<reference evidence="6 7" key="1">
    <citation type="submission" date="2019-11" db="EMBL/GenBank/DDBJ databases">
        <authorList>
            <person name="Cho J.-C."/>
        </authorList>
    </citation>
    <scope>NUCLEOTIDE SEQUENCE [LARGE SCALE GENOMIC DNA]</scope>
    <source>
        <strain evidence="5 6">JH1073</strain>
        <strain evidence="4 7">JH702</strain>
    </source>
</reference>
<dbReference type="Proteomes" id="UP001321249">
    <property type="component" value="Unassembled WGS sequence"/>
</dbReference>
<dbReference type="PANTHER" id="PTHR43046">
    <property type="entry name" value="GDP-MANNOSE MANNOSYL HYDROLASE"/>
    <property type="match status" value="1"/>
</dbReference>
<dbReference type="PROSITE" id="PS00893">
    <property type="entry name" value="NUDIX_BOX"/>
    <property type="match status" value="1"/>
</dbReference>
<dbReference type="InterPro" id="IPR015797">
    <property type="entry name" value="NUDIX_hydrolase-like_dom_sf"/>
</dbReference>
<feature type="domain" description="Nudix hydrolase" evidence="3">
    <location>
        <begin position="6"/>
        <end position="142"/>
    </location>
</feature>
<evidence type="ECO:0000313" key="6">
    <source>
        <dbReference type="Proteomes" id="UP001219901"/>
    </source>
</evidence>
<dbReference type="PANTHER" id="PTHR43046:SF14">
    <property type="entry name" value="MUTT_NUDIX FAMILY PROTEIN"/>
    <property type="match status" value="1"/>
</dbReference>
<dbReference type="PROSITE" id="PS51462">
    <property type="entry name" value="NUDIX"/>
    <property type="match status" value="1"/>
</dbReference>
<dbReference type="Pfam" id="PF00293">
    <property type="entry name" value="NUDIX"/>
    <property type="match status" value="1"/>
</dbReference>
<dbReference type="InterPro" id="IPR020084">
    <property type="entry name" value="NUDIX_hydrolase_CS"/>
</dbReference>
<dbReference type="EMBL" id="WMBE01000006">
    <property type="protein sequence ID" value="MDG0868052.1"/>
    <property type="molecule type" value="Genomic_DNA"/>
</dbReference>
<dbReference type="Proteomes" id="UP001219901">
    <property type="component" value="Chromosome"/>
</dbReference>
<reference evidence="6" key="3">
    <citation type="submission" date="2023-06" db="EMBL/GenBank/DDBJ databases">
        <title>Pangenomics reveal diversification of enzyme families and niche specialization in globally abundant SAR202 bacteria.</title>
        <authorList>
            <person name="Saw J.H.W."/>
        </authorList>
    </citation>
    <scope>NUCLEOTIDE SEQUENCE [LARGE SCALE GENOMIC DNA]</scope>
    <source>
        <strain evidence="6">JH1073</strain>
    </source>
</reference>
<dbReference type="CDD" id="cd18880">
    <property type="entry name" value="NUDIX_ADPRase"/>
    <property type="match status" value="1"/>
</dbReference>
<accession>A0AAJ5ZFT0</accession>
<reference evidence="5" key="2">
    <citation type="journal article" date="2023" name="Nat. Commun.">
        <title>Cultivation of marine bacteria of the SAR202 clade.</title>
        <authorList>
            <person name="Lim Y."/>
            <person name="Seo J.H."/>
            <person name="Giovannoni S.J."/>
            <person name="Kang I."/>
            <person name="Cho J.C."/>
        </authorList>
    </citation>
    <scope>NUCLEOTIDE SEQUENCE</scope>
    <source>
        <strain evidence="5">JH1073</strain>
    </source>
</reference>
<evidence type="ECO:0000259" key="3">
    <source>
        <dbReference type="PROSITE" id="PS51462"/>
    </source>
</evidence>
<keyword evidence="2" id="KW-0378">Hydrolase</keyword>
<dbReference type="AlphaFoldDB" id="A0AAJ5ZFT0"/>
<dbReference type="Gene3D" id="3.90.79.10">
    <property type="entry name" value="Nucleoside Triphosphate Pyrophosphohydrolase"/>
    <property type="match status" value="1"/>
</dbReference>
<evidence type="ECO:0000313" key="4">
    <source>
        <dbReference type="EMBL" id="MDG0868052.1"/>
    </source>
</evidence>
<evidence type="ECO:0000256" key="2">
    <source>
        <dbReference type="ARBA" id="ARBA00022801"/>
    </source>
</evidence>
<gene>
    <name evidence="4" type="ORF">GKO46_13370</name>
    <name evidence="5" type="ORF">GKO48_12580</name>
</gene>
<dbReference type="RefSeq" id="WP_342827019.1">
    <property type="nucleotide sequence ID" value="NZ_CP046147.1"/>
</dbReference>
<sequence>MAKQRSIRVGAAGVIIQDGKVLLVKFDDENGPHYNYPGGGHQEGETLRQTAAREVKEETNADVEVGRLLAVVESAPFEVDYIYGSTHFLKLFFECELKPGSVPRLPDKPDPNEVSVEWLPLDKLDQHPVIPGVSKQLAEALSSDTPVYVEDTGEVAQLIKEQK</sequence>
<keyword evidence="6" id="KW-1185">Reference proteome</keyword>
<comment type="cofactor">
    <cofactor evidence="1">
        <name>Mg(2+)</name>
        <dbReference type="ChEBI" id="CHEBI:18420"/>
    </cofactor>
</comment>
<dbReference type="EMBL" id="CP046147">
    <property type="protein sequence ID" value="WFG40404.1"/>
    <property type="molecule type" value="Genomic_DNA"/>
</dbReference>
<evidence type="ECO:0000313" key="7">
    <source>
        <dbReference type="Proteomes" id="UP001321249"/>
    </source>
</evidence>
<dbReference type="InterPro" id="IPR000086">
    <property type="entry name" value="NUDIX_hydrolase_dom"/>
</dbReference>
<dbReference type="SUPFAM" id="SSF55811">
    <property type="entry name" value="Nudix"/>
    <property type="match status" value="1"/>
</dbReference>
<protein>
    <submittedName>
        <fullName evidence="5">NUDIX domain-containing protein</fullName>
    </submittedName>
</protein>